<reference evidence="2 3" key="1">
    <citation type="submission" date="2018-04" db="EMBL/GenBank/DDBJ databases">
        <title>Genomic Encyclopedia of Type Strains, Phase IV (KMG-IV): sequencing the most valuable type-strain genomes for metagenomic binning, comparative biology and taxonomic classification.</title>
        <authorList>
            <person name="Goeker M."/>
        </authorList>
    </citation>
    <scope>NUCLEOTIDE SEQUENCE [LARGE SCALE GENOMIC DNA]</scope>
    <source>
        <strain evidence="2 3">DSM 45771</strain>
    </source>
</reference>
<evidence type="ECO:0000256" key="1">
    <source>
        <dbReference type="SAM" id="Phobius"/>
    </source>
</evidence>
<evidence type="ECO:0000313" key="3">
    <source>
        <dbReference type="Proteomes" id="UP000245639"/>
    </source>
</evidence>
<protein>
    <submittedName>
        <fullName evidence="2">Uncharacterized protein</fullName>
    </submittedName>
</protein>
<evidence type="ECO:0000313" key="2">
    <source>
        <dbReference type="EMBL" id="PVZ08179.1"/>
    </source>
</evidence>
<dbReference type="EMBL" id="QEKW01000009">
    <property type="protein sequence ID" value="PVZ08179.1"/>
    <property type="molecule type" value="Genomic_DNA"/>
</dbReference>
<feature type="transmembrane region" description="Helical" evidence="1">
    <location>
        <begin position="52"/>
        <end position="73"/>
    </location>
</feature>
<accession>A0A2U1F7Q6</accession>
<comment type="caution">
    <text evidence="2">The sequence shown here is derived from an EMBL/GenBank/DDBJ whole genome shotgun (WGS) entry which is preliminary data.</text>
</comment>
<feature type="transmembrane region" description="Helical" evidence="1">
    <location>
        <begin position="20"/>
        <end position="40"/>
    </location>
</feature>
<dbReference type="Proteomes" id="UP000245639">
    <property type="component" value="Unassembled WGS sequence"/>
</dbReference>
<organism evidence="2 3">
    <name type="scientific">Actinomycetospora cinnamomea</name>
    <dbReference type="NCBI Taxonomy" id="663609"/>
    <lineage>
        <taxon>Bacteria</taxon>
        <taxon>Bacillati</taxon>
        <taxon>Actinomycetota</taxon>
        <taxon>Actinomycetes</taxon>
        <taxon>Pseudonocardiales</taxon>
        <taxon>Pseudonocardiaceae</taxon>
        <taxon>Actinomycetospora</taxon>
    </lineage>
</organism>
<gene>
    <name evidence="2" type="ORF">C8D89_10962</name>
</gene>
<sequence length="185" mass="20573">MGEPLWATWAAAVKSSQASLVAATLLAVTAAVMIFIVQPTEHQMASRLVTSVRAAATASVFLLISVGAYVTFVPEPSRSVVMVSAVVSTACTLLVLLAWMRARPERDPRISPWEQGLTLGPDAERPQFDNLHDTREHFDFDRPAIIVESSEGDHRDKFRWTADHVDHLSDRLKKVLRRLRSERGD</sequence>
<name>A0A2U1F7Q6_9PSEU</name>
<proteinExistence type="predicted"/>
<keyword evidence="3" id="KW-1185">Reference proteome</keyword>
<feature type="transmembrane region" description="Helical" evidence="1">
    <location>
        <begin position="79"/>
        <end position="99"/>
    </location>
</feature>
<dbReference type="AlphaFoldDB" id="A0A2U1F7Q6"/>
<keyword evidence="1" id="KW-0472">Membrane</keyword>
<keyword evidence="1" id="KW-0812">Transmembrane</keyword>
<keyword evidence="1" id="KW-1133">Transmembrane helix</keyword>
<dbReference type="RefSeq" id="WP_133251943.1">
    <property type="nucleotide sequence ID" value="NZ_QEKW01000009.1"/>
</dbReference>